<dbReference type="InterPro" id="IPR027417">
    <property type="entry name" value="P-loop_NTPase"/>
</dbReference>
<keyword evidence="3" id="KW-1185">Reference proteome</keyword>
<dbReference type="SUPFAM" id="SSF52540">
    <property type="entry name" value="P-loop containing nucleoside triphosphate hydrolases"/>
    <property type="match status" value="1"/>
</dbReference>
<sequence length="400" mass="42454">MPSSATSLDTAAELLALLHNTTTEPRVDTQLEALALAVSADLPVLLWGEPGIGKTAALTHLAETLDLPLTTVIASVHEPSDFAGLPVVGDDPATQGVPMAPPDWAVRLVRAGRGLLFLDELSTAPPAVQAALLRVVLERRIGTLHLPPGVRIVAAANPRSSAADGWELSPPLANRFVHLQWVHDHDVVVRGLGGTWPKATLPRLDPHRLSDAVAFARRAVCGLLTTRPNLVHQLPKTETRRGGPWPSPRSWDMALRLVAFATAADTSRDVLSMLVRGTVGDGPGLELLSSMDHMDLPDPEELLADPAAAVLPERGDLRQAVLDGVVAAVRKQPSEARWDAAWSLLVRALETGAPDLVVVPAATLAALRQDGWQVPSSIDQLAGAVSLAQRADRIPAGARR</sequence>
<dbReference type="Gene3D" id="3.40.50.300">
    <property type="entry name" value="P-loop containing nucleotide triphosphate hydrolases"/>
    <property type="match status" value="1"/>
</dbReference>
<dbReference type="PANTHER" id="PTHR42759">
    <property type="entry name" value="MOXR FAMILY PROTEIN"/>
    <property type="match status" value="1"/>
</dbReference>
<dbReference type="CDD" id="cd00009">
    <property type="entry name" value="AAA"/>
    <property type="match status" value="1"/>
</dbReference>
<accession>A0A1B2HV98</accession>
<organism evidence="2 3">
    <name type="scientific">Lentzea guizhouensis</name>
    <dbReference type="NCBI Taxonomy" id="1586287"/>
    <lineage>
        <taxon>Bacteria</taxon>
        <taxon>Bacillati</taxon>
        <taxon>Actinomycetota</taxon>
        <taxon>Actinomycetes</taxon>
        <taxon>Pseudonocardiales</taxon>
        <taxon>Pseudonocardiaceae</taxon>
        <taxon>Lentzea</taxon>
    </lineage>
</organism>
<evidence type="ECO:0000313" key="2">
    <source>
        <dbReference type="EMBL" id="ANZ41676.1"/>
    </source>
</evidence>
<dbReference type="InterPro" id="IPR011704">
    <property type="entry name" value="ATPase_dyneun-rel_AAA"/>
</dbReference>
<dbReference type="AlphaFoldDB" id="A0A1B2HV98"/>
<dbReference type="PANTHER" id="PTHR42759:SF1">
    <property type="entry name" value="MAGNESIUM-CHELATASE SUBUNIT CHLD"/>
    <property type="match status" value="1"/>
</dbReference>
<dbReference type="GO" id="GO:0005524">
    <property type="term" value="F:ATP binding"/>
    <property type="evidence" value="ECO:0007669"/>
    <property type="project" value="InterPro"/>
</dbReference>
<protein>
    <submittedName>
        <fullName evidence="2">AAA family ATPase</fullName>
    </submittedName>
</protein>
<dbReference type="Pfam" id="PF07728">
    <property type="entry name" value="AAA_5"/>
    <property type="match status" value="1"/>
</dbReference>
<dbReference type="STRING" id="1586287.BBK82_42740"/>
<dbReference type="InterPro" id="IPR050764">
    <property type="entry name" value="CbbQ/NirQ/NorQ/GpvN"/>
</dbReference>
<dbReference type="KEGG" id="led:BBK82_42740"/>
<dbReference type="OrthoDB" id="9808317at2"/>
<name>A0A1B2HV98_9PSEU</name>
<dbReference type="GO" id="GO:0016887">
    <property type="term" value="F:ATP hydrolysis activity"/>
    <property type="evidence" value="ECO:0007669"/>
    <property type="project" value="InterPro"/>
</dbReference>
<dbReference type="Proteomes" id="UP000093053">
    <property type="component" value="Chromosome"/>
</dbReference>
<dbReference type="RefSeq" id="WP_065920011.1">
    <property type="nucleotide sequence ID" value="NZ_CP016793.1"/>
</dbReference>
<reference evidence="2 3" key="1">
    <citation type="submission" date="2016-07" db="EMBL/GenBank/DDBJ databases">
        <title>Complete genome sequence of the Lentzea guizhouensis DHS C013.</title>
        <authorList>
            <person name="Cao C."/>
        </authorList>
    </citation>
    <scope>NUCLEOTIDE SEQUENCE [LARGE SCALE GENOMIC DNA]</scope>
    <source>
        <strain evidence="2 3">DHS C013</strain>
    </source>
</reference>
<proteinExistence type="predicted"/>
<dbReference type="EMBL" id="CP016793">
    <property type="protein sequence ID" value="ANZ41676.1"/>
    <property type="molecule type" value="Genomic_DNA"/>
</dbReference>
<evidence type="ECO:0000259" key="1">
    <source>
        <dbReference type="Pfam" id="PF07728"/>
    </source>
</evidence>
<feature type="domain" description="ATPase dynein-related AAA" evidence="1">
    <location>
        <begin position="43"/>
        <end position="176"/>
    </location>
</feature>
<evidence type="ECO:0000313" key="3">
    <source>
        <dbReference type="Proteomes" id="UP000093053"/>
    </source>
</evidence>
<gene>
    <name evidence="2" type="ORF">BBK82_42740</name>
</gene>